<name>A0ABZ0K2G0_9GAMM</name>
<evidence type="ECO:0000313" key="3">
    <source>
        <dbReference type="Proteomes" id="UP001529491"/>
    </source>
</evidence>
<dbReference type="InterPro" id="IPR008962">
    <property type="entry name" value="PapD-like_sf"/>
</dbReference>
<protein>
    <recommendedName>
        <fullName evidence="4">Molecular chaperone</fullName>
    </recommendedName>
</protein>
<keyword evidence="1" id="KW-0732">Signal</keyword>
<evidence type="ECO:0000313" key="2">
    <source>
        <dbReference type="EMBL" id="WOT06666.1"/>
    </source>
</evidence>
<reference evidence="2 3" key="1">
    <citation type="submission" date="2023-10" db="EMBL/GenBank/DDBJ databases">
        <title>Complete genome sequence of Shewanella sp. DAU334.</title>
        <authorList>
            <person name="Lee Y.-S."/>
            <person name="Jeong H.-R."/>
            <person name="Hwang E.-J."/>
            <person name="Choi Y.-L."/>
            <person name="Kim G.-D."/>
        </authorList>
    </citation>
    <scope>NUCLEOTIDE SEQUENCE [LARGE SCALE GENOMIC DNA]</scope>
    <source>
        <strain evidence="2 3">DAU334</strain>
    </source>
</reference>
<dbReference type="Proteomes" id="UP001529491">
    <property type="component" value="Chromosome"/>
</dbReference>
<dbReference type="EMBL" id="CP136522">
    <property type="protein sequence ID" value="WOT06666.1"/>
    <property type="molecule type" value="Genomic_DNA"/>
</dbReference>
<organism evidence="2 3">
    <name type="scientific">Shewanella youngdeokensis</name>
    <dbReference type="NCBI Taxonomy" id="2999068"/>
    <lineage>
        <taxon>Bacteria</taxon>
        <taxon>Pseudomonadati</taxon>
        <taxon>Pseudomonadota</taxon>
        <taxon>Gammaproteobacteria</taxon>
        <taxon>Alteromonadales</taxon>
        <taxon>Shewanellaceae</taxon>
        <taxon>Shewanella</taxon>
    </lineage>
</organism>
<gene>
    <name evidence="2" type="ORF">RGE70_07875</name>
</gene>
<dbReference type="SUPFAM" id="SSF49354">
    <property type="entry name" value="PapD-like"/>
    <property type="match status" value="1"/>
</dbReference>
<proteinExistence type="predicted"/>
<sequence>MKKFFVCGFAALLSFQSFANLLVNPTRVELDNLKNRSAVFTLMNRSENTARYNIYFEDKEMLDSGEFISLDNDRALFSLSDYVRYSPRRLNIEPEQAVKVRLAARLPKSIEKGEYRSYIVFHQIPLAPVKSETDADASEPFSLSISAYLKVSVPVILRVGELDTNLRILDTNIDAGQHAIQVTIGRDGERSSYGDVEIVDAATGRIVGGSKNVAIYTELEQRTFSVPITEQLAANTQLIVRYTENDKLNKAKTVEVGIAL</sequence>
<feature type="signal peptide" evidence="1">
    <location>
        <begin position="1"/>
        <end position="19"/>
    </location>
</feature>
<evidence type="ECO:0008006" key="4">
    <source>
        <dbReference type="Google" id="ProtNLM"/>
    </source>
</evidence>
<keyword evidence="3" id="KW-1185">Reference proteome</keyword>
<feature type="chain" id="PRO_5047431514" description="Molecular chaperone" evidence="1">
    <location>
        <begin position="20"/>
        <end position="260"/>
    </location>
</feature>
<accession>A0ABZ0K2G0</accession>
<dbReference type="RefSeq" id="WP_310470940.1">
    <property type="nucleotide sequence ID" value="NZ_CP136522.1"/>
</dbReference>
<evidence type="ECO:0000256" key="1">
    <source>
        <dbReference type="SAM" id="SignalP"/>
    </source>
</evidence>